<dbReference type="EMBL" id="CAEKDK010000006">
    <property type="protein sequence ID" value="CAB4284749.1"/>
    <property type="molecule type" value="Genomic_DNA"/>
</dbReference>
<dbReference type="Proteomes" id="UP000507222">
    <property type="component" value="Unassembled WGS sequence"/>
</dbReference>
<evidence type="ECO:0000313" key="3">
    <source>
        <dbReference type="EMBL" id="CAB4315173.1"/>
    </source>
</evidence>
<evidence type="ECO:0000259" key="1">
    <source>
        <dbReference type="Pfam" id="PF13456"/>
    </source>
</evidence>
<dbReference type="InterPro" id="IPR002156">
    <property type="entry name" value="RNaseH_domain"/>
</dbReference>
<reference evidence="2 4" key="2">
    <citation type="submission" date="2020-05" db="EMBL/GenBank/DDBJ databases">
        <authorList>
            <person name="Campoy J."/>
            <person name="Schneeberger K."/>
            <person name="Spophaly S."/>
        </authorList>
    </citation>
    <scope>NUCLEOTIDE SEQUENCE [LARGE SCALE GENOMIC DNA]</scope>
    <source>
        <strain evidence="2">PruArmRojPasFocal</strain>
    </source>
</reference>
<name>A0A6J5V6X4_PRUAR</name>
<dbReference type="Pfam" id="PF13456">
    <property type="entry name" value="RVT_3"/>
    <property type="match status" value="1"/>
</dbReference>
<dbReference type="Gene3D" id="3.30.420.10">
    <property type="entry name" value="Ribonuclease H-like superfamily/Ribonuclease H"/>
    <property type="match status" value="1"/>
</dbReference>
<dbReference type="InterPro" id="IPR036397">
    <property type="entry name" value="RNaseH_sf"/>
</dbReference>
<evidence type="ECO:0000313" key="2">
    <source>
        <dbReference type="EMBL" id="CAB4284749.1"/>
    </source>
</evidence>
<dbReference type="AlphaFoldDB" id="A0A6J5V6X4"/>
<sequence length="83" mass="9020">MESESKVLVDRVAGNIHNGAWNIAPILEEVNTLSSSFSEVCWKWAPRSVNRAAHLAAKIGSRAVEPECWVERPPPSLVGVLGV</sequence>
<gene>
    <name evidence="2" type="ORF">CURHAP_LOCUS40362</name>
    <name evidence="3" type="ORF">ORAREDHAP_LOCUS39780</name>
</gene>
<reference evidence="5" key="1">
    <citation type="journal article" date="2020" name="Genome Biol.">
        <title>Gamete binning: chromosome-level and haplotype-resolved genome assembly enabled by high-throughput single-cell sequencing of gamete genomes.</title>
        <authorList>
            <person name="Campoy J.A."/>
            <person name="Sun H."/>
            <person name="Goel M."/>
            <person name="Jiao W.-B."/>
            <person name="Folz-Donahue K."/>
            <person name="Wang N."/>
            <person name="Rubio M."/>
            <person name="Liu C."/>
            <person name="Kukat C."/>
            <person name="Ruiz D."/>
            <person name="Huettel B."/>
            <person name="Schneeberger K."/>
        </authorList>
    </citation>
    <scope>NUCLEOTIDE SEQUENCE [LARGE SCALE GENOMIC DNA]</scope>
    <source>
        <strain evidence="5">cv. Rojo Pasion</strain>
    </source>
</reference>
<organism evidence="2 4">
    <name type="scientific">Prunus armeniaca</name>
    <name type="common">Apricot</name>
    <name type="synonym">Armeniaca vulgaris</name>
    <dbReference type="NCBI Taxonomy" id="36596"/>
    <lineage>
        <taxon>Eukaryota</taxon>
        <taxon>Viridiplantae</taxon>
        <taxon>Streptophyta</taxon>
        <taxon>Embryophyta</taxon>
        <taxon>Tracheophyta</taxon>
        <taxon>Spermatophyta</taxon>
        <taxon>Magnoliopsida</taxon>
        <taxon>eudicotyledons</taxon>
        <taxon>Gunneridae</taxon>
        <taxon>Pentapetalae</taxon>
        <taxon>rosids</taxon>
        <taxon>fabids</taxon>
        <taxon>Rosales</taxon>
        <taxon>Rosaceae</taxon>
        <taxon>Amygdaloideae</taxon>
        <taxon>Amygdaleae</taxon>
        <taxon>Prunus</taxon>
    </lineage>
</organism>
<feature type="domain" description="RNase H type-1" evidence="1">
    <location>
        <begin position="1"/>
        <end position="58"/>
    </location>
</feature>
<protein>
    <recommendedName>
        <fullName evidence="1">RNase H type-1 domain-containing protein</fullName>
    </recommendedName>
</protein>
<dbReference type="EMBL" id="CAEKKB010000006">
    <property type="protein sequence ID" value="CAB4315173.1"/>
    <property type="molecule type" value="Genomic_DNA"/>
</dbReference>
<keyword evidence="5" id="KW-1185">Reference proteome</keyword>
<dbReference type="GO" id="GO:0003676">
    <property type="term" value="F:nucleic acid binding"/>
    <property type="evidence" value="ECO:0007669"/>
    <property type="project" value="InterPro"/>
</dbReference>
<evidence type="ECO:0000313" key="5">
    <source>
        <dbReference type="Proteomes" id="UP000507245"/>
    </source>
</evidence>
<accession>A0A6J5V6X4</accession>
<dbReference type="Proteomes" id="UP000507245">
    <property type="component" value="Unassembled WGS sequence"/>
</dbReference>
<dbReference type="GO" id="GO:0004523">
    <property type="term" value="F:RNA-DNA hybrid ribonuclease activity"/>
    <property type="evidence" value="ECO:0007669"/>
    <property type="project" value="InterPro"/>
</dbReference>
<evidence type="ECO:0000313" key="4">
    <source>
        <dbReference type="Proteomes" id="UP000507222"/>
    </source>
</evidence>
<dbReference type="OrthoDB" id="1166258at2759"/>
<proteinExistence type="predicted"/>